<comment type="caution">
    <text evidence="1">The sequence shown here is derived from an EMBL/GenBank/DDBJ whole genome shotgun (WGS) entry which is preliminary data.</text>
</comment>
<evidence type="ECO:0000313" key="2">
    <source>
        <dbReference type="Proteomes" id="UP000789901"/>
    </source>
</evidence>
<dbReference type="EMBL" id="CAJVQB010008291">
    <property type="protein sequence ID" value="CAG8716841.1"/>
    <property type="molecule type" value="Genomic_DNA"/>
</dbReference>
<protein>
    <submittedName>
        <fullName evidence="1">9787_t:CDS:1</fullName>
    </submittedName>
</protein>
<sequence length="106" mass="12542">MACIRWHIGQEKNRSNHIIQNKKRIKNFEQIIQVNATNSNEICLEKIISNIEFHDMDNDYNNNLNQFEEENKIQTIANIDNFNTNDQITCNEAIIESYIQATRIIM</sequence>
<keyword evidence="2" id="KW-1185">Reference proteome</keyword>
<proteinExistence type="predicted"/>
<accession>A0ABN7V1B0</accession>
<dbReference type="Proteomes" id="UP000789901">
    <property type="component" value="Unassembled WGS sequence"/>
</dbReference>
<evidence type="ECO:0000313" key="1">
    <source>
        <dbReference type="EMBL" id="CAG8716841.1"/>
    </source>
</evidence>
<name>A0ABN7V1B0_GIGMA</name>
<reference evidence="1 2" key="1">
    <citation type="submission" date="2021-06" db="EMBL/GenBank/DDBJ databases">
        <authorList>
            <person name="Kallberg Y."/>
            <person name="Tangrot J."/>
            <person name="Rosling A."/>
        </authorList>
    </citation>
    <scope>NUCLEOTIDE SEQUENCE [LARGE SCALE GENOMIC DNA]</scope>
    <source>
        <strain evidence="1 2">120-4 pot B 10/14</strain>
    </source>
</reference>
<organism evidence="1 2">
    <name type="scientific">Gigaspora margarita</name>
    <dbReference type="NCBI Taxonomy" id="4874"/>
    <lineage>
        <taxon>Eukaryota</taxon>
        <taxon>Fungi</taxon>
        <taxon>Fungi incertae sedis</taxon>
        <taxon>Mucoromycota</taxon>
        <taxon>Glomeromycotina</taxon>
        <taxon>Glomeromycetes</taxon>
        <taxon>Diversisporales</taxon>
        <taxon>Gigasporaceae</taxon>
        <taxon>Gigaspora</taxon>
    </lineage>
</organism>
<gene>
    <name evidence="1" type="ORF">GMARGA_LOCUS13199</name>
</gene>